<evidence type="ECO:0000313" key="2">
    <source>
        <dbReference type="EMBL" id="OPB52110.1"/>
    </source>
</evidence>
<sequence length="170" mass="20086">MVLGFLMTKGMLRIYTYMSLIFFLLFAVSCTSYSKYASYNSIPEKSEFYSNGNYYRYTNEYYKITMLMFGDFVYAQNMQQYKKMMADKSITNKIPFKSRNKLLYAFTTYHNNATVFEHFFDISVGQKKYLDSDFIKTIKCNNKSKITLVISENASRSDAKFLIDNFKCIE</sequence>
<evidence type="ECO:0000313" key="1">
    <source>
        <dbReference type="EMBL" id="AQX51389.1"/>
    </source>
</evidence>
<dbReference type="AlphaFoldDB" id="A0A494J8K6"/>
<gene>
    <name evidence="1" type="ORF">AYC66_12165</name>
    <name evidence="2" type="ORF">BAY09_13115</name>
</gene>
<dbReference type="Proteomes" id="UP000189738">
    <property type="component" value="Chromosome"/>
</dbReference>
<reference evidence="2" key="2">
    <citation type="submission" date="2016-06" db="EMBL/GenBank/DDBJ databases">
        <authorList>
            <person name="Nicholson A.C."/>
        </authorList>
    </citation>
    <scope>NUCLEOTIDE SEQUENCE [LARGE SCALE GENOMIC DNA]</scope>
    <source>
        <strain evidence="2">E6809</strain>
    </source>
</reference>
<accession>A0A494J8K6</accession>
<name>A0A494J8K6_9FLAO</name>
<organism evidence="2">
    <name type="scientific">Elizabethkingia anophelis</name>
    <dbReference type="NCBI Taxonomy" id="1117645"/>
    <lineage>
        <taxon>Bacteria</taxon>
        <taxon>Pseudomonadati</taxon>
        <taxon>Bacteroidota</taxon>
        <taxon>Flavobacteriia</taxon>
        <taxon>Flavobacteriales</taxon>
        <taxon>Weeksellaceae</taxon>
        <taxon>Elizabethkingia</taxon>
    </lineage>
</organism>
<protein>
    <submittedName>
        <fullName evidence="2">Uncharacterized protein</fullName>
    </submittedName>
</protein>
<dbReference type="EMBL" id="CP014339">
    <property type="protein sequence ID" value="AQX51389.1"/>
    <property type="molecule type" value="Genomic_DNA"/>
</dbReference>
<evidence type="ECO:0000313" key="3">
    <source>
        <dbReference type="Proteomes" id="UP000189738"/>
    </source>
</evidence>
<proteinExistence type="predicted"/>
<reference evidence="1 3" key="1">
    <citation type="submission" date="2016-02" db="EMBL/GenBank/DDBJ databases">
        <authorList>
            <person name="Nicholson A.C."/>
            <person name="Humrighouse B.W."/>
            <person name="Loparev V."/>
            <person name="Emery B."/>
            <person name="Graziano J."/>
            <person name="McQuiston J.R."/>
        </authorList>
    </citation>
    <scope>NUCLEOTIDE SEQUENCE [LARGE SCALE GENOMIC DNA]</scope>
    <source>
        <strain evidence="1 3">E6809</strain>
    </source>
</reference>
<dbReference type="EMBL" id="MAHS01000003">
    <property type="protein sequence ID" value="OPB52110.1"/>
    <property type="molecule type" value="Genomic_DNA"/>
</dbReference>